<evidence type="ECO:0000256" key="14">
    <source>
        <dbReference type="RuleBase" id="RU361276"/>
    </source>
</evidence>
<dbReference type="EC" id="3.1.3.5" evidence="14"/>
<dbReference type="RefSeq" id="XP_039729435.1">
    <property type="nucleotide sequence ID" value="XM_039873501.1"/>
</dbReference>
<dbReference type="OrthoDB" id="10014216at2759"/>
<dbReference type="Gene3D" id="1.10.150.340">
    <property type="entry name" value="Pyrimidine 5'-nucleotidase (UMPH-1), N-terminal domain"/>
    <property type="match status" value="1"/>
</dbReference>
<evidence type="ECO:0000256" key="2">
    <source>
        <dbReference type="ARBA" id="ARBA00004496"/>
    </source>
</evidence>
<evidence type="ECO:0000256" key="15">
    <source>
        <dbReference type="SAM" id="MobiDB-lite"/>
    </source>
</evidence>
<comment type="subcellular location">
    <subcellularLocation>
        <location evidence="2 14">Cytoplasm</location>
    </subcellularLocation>
</comment>
<comment type="similarity">
    <text evidence="3 14">Belongs to the pyrimidine 5'-nucleotidase family.</text>
</comment>
<feature type="region of interest" description="Disordered" evidence="15">
    <location>
        <begin position="1"/>
        <end position="46"/>
    </location>
</feature>
<evidence type="ECO:0000256" key="4">
    <source>
        <dbReference type="ARBA" id="ARBA00011245"/>
    </source>
</evidence>
<comment type="catalytic activity">
    <reaction evidence="1 14">
        <text>a ribonucleoside 5'-phosphate + H2O = a ribonucleoside + phosphate</text>
        <dbReference type="Rhea" id="RHEA:12484"/>
        <dbReference type="ChEBI" id="CHEBI:15377"/>
        <dbReference type="ChEBI" id="CHEBI:18254"/>
        <dbReference type="ChEBI" id="CHEBI:43474"/>
        <dbReference type="ChEBI" id="CHEBI:58043"/>
        <dbReference type="EC" id="3.1.3.5"/>
    </reaction>
</comment>
<dbReference type="GeneID" id="120611120"/>
<dbReference type="KEGG" id="pgig:120611120"/>
<evidence type="ECO:0000313" key="17">
    <source>
        <dbReference type="RefSeq" id="XP_011379550.1"/>
    </source>
</evidence>
<dbReference type="CDD" id="cd07504">
    <property type="entry name" value="HAD_5NT"/>
    <property type="match status" value="1"/>
</dbReference>
<dbReference type="FunFam" id="1.10.150.340:FF:000001">
    <property type="entry name" value="Cytosolic 5-nucleotidase 3-like"/>
    <property type="match status" value="1"/>
</dbReference>
<evidence type="ECO:0000256" key="1">
    <source>
        <dbReference type="ARBA" id="ARBA00000815"/>
    </source>
</evidence>
<evidence type="ECO:0000256" key="11">
    <source>
        <dbReference type="ARBA" id="ARBA00036362"/>
    </source>
</evidence>
<dbReference type="GO" id="GO:0009117">
    <property type="term" value="P:nucleotide metabolic process"/>
    <property type="evidence" value="ECO:0007669"/>
    <property type="project" value="UniProtKB-KW"/>
</dbReference>
<dbReference type="GO" id="GO:0008253">
    <property type="term" value="F:5'-nucleotidase activity"/>
    <property type="evidence" value="ECO:0007669"/>
    <property type="project" value="UniProtKB-EC"/>
</dbReference>
<proteinExistence type="inferred from homology"/>
<dbReference type="GO" id="GO:0005737">
    <property type="term" value="C:cytoplasm"/>
    <property type="evidence" value="ECO:0007669"/>
    <property type="project" value="UniProtKB-SubCell"/>
</dbReference>
<dbReference type="InterPro" id="IPR023214">
    <property type="entry name" value="HAD_sf"/>
</dbReference>
<reference evidence="17" key="1">
    <citation type="submission" date="2025-08" db="UniProtKB">
        <authorList>
            <consortium name="RefSeq"/>
        </authorList>
    </citation>
    <scope>IDENTIFICATION</scope>
    <source>
        <tissue evidence="17">Kidney</tissue>
    </source>
</reference>
<gene>
    <name evidence="17" type="primary">NT5C3B</name>
</gene>
<dbReference type="GeneID" id="105306313"/>
<evidence type="ECO:0000256" key="3">
    <source>
        <dbReference type="ARBA" id="ARBA00008389"/>
    </source>
</evidence>
<dbReference type="PANTHER" id="PTHR13045:SF15">
    <property type="entry name" value="7-METHYLGUANOSINE PHOSPHATE-SPECIFIC 5'-NUCLEOTIDASE"/>
    <property type="match status" value="1"/>
</dbReference>
<name>A0A6P3RDB5_PTEVA</name>
<dbReference type="GO" id="GO:0000287">
    <property type="term" value="F:magnesium ion binding"/>
    <property type="evidence" value="ECO:0007669"/>
    <property type="project" value="InterPro"/>
</dbReference>
<protein>
    <recommendedName>
        <fullName evidence="14">5'-nucleotidase</fullName>
        <ecNumber evidence="14">3.1.3.5</ecNumber>
    </recommendedName>
</protein>
<organism evidence="16 17">
    <name type="scientific">Pteropus vampyrus</name>
    <name type="common">Large flying fox</name>
    <dbReference type="NCBI Taxonomy" id="132908"/>
    <lineage>
        <taxon>Eukaryota</taxon>
        <taxon>Metazoa</taxon>
        <taxon>Chordata</taxon>
        <taxon>Craniata</taxon>
        <taxon>Vertebrata</taxon>
        <taxon>Euteleostomi</taxon>
        <taxon>Mammalia</taxon>
        <taxon>Eutheria</taxon>
        <taxon>Laurasiatheria</taxon>
        <taxon>Chiroptera</taxon>
        <taxon>Yinpterochiroptera</taxon>
        <taxon>Pteropodoidea</taxon>
        <taxon>Pteropodidae</taxon>
        <taxon>Pteropodinae</taxon>
        <taxon>Pteropus</taxon>
    </lineage>
</organism>
<dbReference type="Gene3D" id="3.40.50.1000">
    <property type="entry name" value="HAD superfamily/HAD-like"/>
    <property type="match status" value="1"/>
</dbReference>
<comment type="function">
    <text evidence="12">Specifically hydrolyzes 7-methylguanosine monophosphate (m(7)GMP) to 7-methylguanosine and inorganic phosphate. The specific activity for m(7)GMP may protect cells against undesired salvage of m(7)GMP and its incorporation into nucleic acids. Also has weak activity for CMP. UMP and purine nucleotides are poor substrates.</text>
</comment>
<keyword evidence="7 14" id="KW-0547">Nucleotide-binding</keyword>
<keyword evidence="6" id="KW-0479">Metal-binding</keyword>
<dbReference type="SFLD" id="SFLDG01128">
    <property type="entry name" value="C1.4:_5'-Nucleotidase_Like"/>
    <property type="match status" value="1"/>
</dbReference>
<keyword evidence="16" id="KW-1185">Reference proteome</keyword>
<evidence type="ECO:0000313" key="16">
    <source>
        <dbReference type="Proteomes" id="UP000515202"/>
    </source>
</evidence>
<dbReference type="SUPFAM" id="SSF56784">
    <property type="entry name" value="HAD-like"/>
    <property type="match status" value="1"/>
</dbReference>
<keyword evidence="8 14" id="KW-0378">Hydrolase</keyword>
<evidence type="ECO:0000256" key="13">
    <source>
        <dbReference type="ARBA" id="ARBA00048583"/>
    </source>
</evidence>
<dbReference type="FunFam" id="3.40.50.1000:FF:000032">
    <property type="entry name" value="Cytosolic 5-nucleotidase 3-like"/>
    <property type="match status" value="1"/>
</dbReference>
<evidence type="ECO:0000256" key="9">
    <source>
        <dbReference type="ARBA" id="ARBA00022842"/>
    </source>
</evidence>
<dbReference type="RefSeq" id="XP_011379550.1">
    <property type="nucleotide sequence ID" value="XM_011381248.2"/>
</dbReference>
<dbReference type="InterPro" id="IPR036412">
    <property type="entry name" value="HAD-like_sf"/>
</dbReference>
<evidence type="ECO:0000256" key="5">
    <source>
        <dbReference type="ARBA" id="ARBA00022490"/>
    </source>
</evidence>
<dbReference type="KEGG" id="pvp:105306313"/>
<evidence type="ECO:0000256" key="8">
    <source>
        <dbReference type="ARBA" id="ARBA00022801"/>
    </source>
</evidence>
<keyword evidence="10 14" id="KW-0546">Nucleotide metabolism</keyword>
<evidence type="ECO:0000256" key="10">
    <source>
        <dbReference type="ARBA" id="ARBA00023080"/>
    </source>
</evidence>
<dbReference type="InterPro" id="IPR006434">
    <property type="entry name" value="Pyrimidine_nucleotidase_eu"/>
</dbReference>
<keyword evidence="9" id="KW-0460">Magnesium</keyword>
<dbReference type="Pfam" id="PF05822">
    <property type="entry name" value="UMPH-1"/>
    <property type="match status" value="1"/>
</dbReference>
<sequence>MLLECRGPRPPGRSEAASGPSRPGCTTPGSRRTWPGRSPCSAPRTLARPRSVARANPGLPLGPARCRGQSFSRVSGQVSILMKATVLMRQPGRVQEIVGALRRGGGDRLQVISDFDMTLSRFAYNGKRCPSSHNILDNSKIISEECRKELKALLHHYYPIEIDPHWTIKEKLPHMVEWWTKAHSLLCQQKIQKFQIAQVVRESNAMLREGYKMFFNTLYQNSVPLFIFSAGIGDILEEIIRQKQVFHPNIHVVSNYMDFDKDGFLQGFKGQLIHTYNKNSTVCENSGYFQQLQGKTNILLLGDSMGDLTMADGVLGVENILKIGFLNDKVEEQRERYMESYDIVLEKDESLDVVNGLLQHILHQGDWVEMRVP</sequence>
<comment type="subunit">
    <text evidence="4">Monomer.</text>
</comment>
<dbReference type="NCBIfam" id="TIGR01544">
    <property type="entry name" value="HAD-SF-IE"/>
    <property type="match status" value="1"/>
</dbReference>
<dbReference type="PANTHER" id="PTHR13045">
    <property type="entry name" value="5'-NUCLEOTIDASE"/>
    <property type="match status" value="1"/>
</dbReference>
<comment type="catalytic activity">
    <reaction evidence="13">
        <text>N(7)-methyl-GMP + H2O = N(7)-methylguanosine + phosphate</text>
        <dbReference type="Rhea" id="RHEA:37107"/>
        <dbReference type="ChEBI" id="CHEBI:15377"/>
        <dbReference type="ChEBI" id="CHEBI:20794"/>
        <dbReference type="ChEBI" id="CHEBI:43474"/>
        <dbReference type="ChEBI" id="CHEBI:58285"/>
        <dbReference type="EC" id="3.1.3.91"/>
    </reaction>
</comment>
<dbReference type="SFLD" id="SFLDS00003">
    <property type="entry name" value="Haloacid_Dehalogenase"/>
    <property type="match status" value="1"/>
</dbReference>
<evidence type="ECO:0000256" key="12">
    <source>
        <dbReference type="ARBA" id="ARBA00046090"/>
    </source>
</evidence>
<keyword evidence="5 14" id="KW-0963">Cytoplasm</keyword>
<dbReference type="GO" id="GO:0000166">
    <property type="term" value="F:nucleotide binding"/>
    <property type="evidence" value="ECO:0007669"/>
    <property type="project" value="UniProtKB-KW"/>
</dbReference>
<dbReference type="AlphaFoldDB" id="A0A6P3RDB5"/>
<dbReference type="CTD" id="115024"/>
<dbReference type="Proteomes" id="UP000515202">
    <property type="component" value="Unplaced"/>
</dbReference>
<comment type="catalytic activity">
    <reaction evidence="11">
        <text>CMP + H2O = cytidine + phosphate</text>
        <dbReference type="Rhea" id="RHEA:29367"/>
        <dbReference type="ChEBI" id="CHEBI:15377"/>
        <dbReference type="ChEBI" id="CHEBI:17562"/>
        <dbReference type="ChEBI" id="CHEBI:43474"/>
        <dbReference type="ChEBI" id="CHEBI:60377"/>
        <dbReference type="EC" id="3.1.3.91"/>
    </reaction>
</comment>
<evidence type="ECO:0000256" key="7">
    <source>
        <dbReference type="ARBA" id="ARBA00022741"/>
    </source>
</evidence>
<accession>A0A6P3RDB5</accession>
<evidence type="ECO:0000256" key="6">
    <source>
        <dbReference type="ARBA" id="ARBA00022723"/>
    </source>
</evidence>